<dbReference type="InterPro" id="IPR029058">
    <property type="entry name" value="AB_hydrolase_fold"/>
</dbReference>
<dbReference type="RefSeq" id="WP_114018898.1">
    <property type="nucleotide sequence ID" value="NZ_QOIM01000046.1"/>
</dbReference>
<proteinExistence type="predicted"/>
<comment type="caution">
    <text evidence="1">The sequence shown here is derived from an EMBL/GenBank/DDBJ whole genome shotgun (WGS) entry which is preliminary data.</text>
</comment>
<dbReference type="Gene3D" id="3.40.50.1820">
    <property type="entry name" value="alpha/beta hydrolase"/>
    <property type="match status" value="1"/>
</dbReference>
<evidence type="ECO:0008006" key="3">
    <source>
        <dbReference type="Google" id="ProtNLM"/>
    </source>
</evidence>
<evidence type="ECO:0000313" key="2">
    <source>
        <dbReference type="Proteomes" id="UP000253507"/>
    </source>
</evidence>
<accession>A0A367E8Y6</accession>
<name>A0A367E8Y6_9ACTN</name>
<gene>
    <name evidence="1" type="ORF">DQ392_30165</name>
</gene>
<sequence length="276" mass="30067">MSISSTWAPLRTSSSSEVILCADFHTTGRPEAGFSDLVPQLEHDGNYWLIAPPAVAPDSGVDVDEYIGSWLAPVRESGMTVRAVLGFCVGSVYGASLADELAKSQGTAPKLIVFDPEPTQLVTIQYQLTKVLDMLDTILSEAERAEIHAELGKYLRLDGMTVGRYAAEMFGEFRRISDGAFARAGLDTEYSAEMWSLFSSFLSYLSLAEGLNPRPAWLDATALSSSSPHNGLNRLKVTGEMGTGEFVAHEIRFDEDHAELLRSPGVAETVDKLLER</sequence>
<keyword evidence="2" id="KW-1185">Reference proteome</keyword>
<reference evidence="1 2" key="1">
    <citation type="submission" date="2018-06" db="EMBL/GenBank/DDBJ databases">
        <title>Streptomyces reniochalinae sp. nov. and Streptomyces diacarnus sp. nov. from marine sponges.</title>
        <authorList>
            <person name="Li L."/>
        </authorList>
    </citation>
    <scope>NUCLEOTIDE SEQUENCE [LARGE SCALE GENOMIC DNA]</scope>
    <source>
        <strain evidence="1 2">LHW50302</strain>
    </source>
</reference>
<evidence type="ECO:0000313" key="1">
    <source>
        <dbReference type="EMBL" id="RCG13807.1"/>
    </source>
</evidence>
<protein>
    <recommendedName>
        <fullName evidence="3">Thioesterase domain-containing protein</fullName>
    </recommendedName>
</protein>
<dbReference type="OrthoDB" id="3601157at2"/>
<organism evidence="1 2">
    <name type="scientific">Streptomyces reniochalinae</name>
    <dbReference type="NCBI Taxonomy" id="2250578"/>
    <lineage>
        <taxon>Bacteria</taxon>
        <taxon>Bacillati</taxon>
        <taxon>Actinomycetota</taxon>
        <taxon>Actinomycetes</taxon>
        <taxon>Kitasatosporales</taxon>
        <taxon>Streptomycetaceae</taxon>
        <taxon>Streptomyces</taxon>
    </lineage>
</organism>
<dbReference type="EMBL" id="QOIM01000046">
    <property type="protein sequence ID" value="RCG13807.1"/>
    <property type="molecule type" value="Genomic_DNA"/>
</dbReference>
<dbReference type="AlphaFoldDB" id="A0A367E8Y6"/>
<dbReference type="SUPFAM" id="SSF53474">
    <property type="entry name" value="alpha/beta-Hydrolases"/>
    <property type="match status" value="1"/>
</dbReference>
<dbReference type="Proteomes" id="UP000253507">
    <property type="component" value="Unassembled WGS sequence"/>
</dbReference>